<keyword evidence="1" id="KW-0812">Transmembrane</keyword>
<evidence type="ECO:0008006" key="4">
    <source>
        <dbReference type="Google" id="ProtNLM"/>
    </source>
</evidence>
<dbReference type="HOGENOM" id="CLU_2369247_0_0_9"/>
<feature type="transmembrane region" description="Helical" evidence="1">
    <location>
        <begin position="43"/>
        <end position="64"/>
    </location>
</feature>
<feature type="transmembrane region" description="Helical" evidence="1">
    <location>
        <begin position="70"/>
        <end position="92"/>
    </location>
</feature>
<dbReference type="AlphaFoldDB" id="C0XLA2"/>
<feature type="transmembrane region" description="Helical" evidence="1">
    <location>
        <begin position="6"/>
        <end position="22"/>
    </location>
</feature>
<reference evidence="2 3" key="1">
    <citation type="submission" date="2009-01" db="EMBL/GenBank/DDBJ databases">
        <authorList>
            <person name="Qin X."/>
            <person name="Bachman B."/>
            <person name="Battles P."/>
            <person name="Bell A."/>
            <person name="Bess C."/>
            <person name="Bickham C."/>
            <person name="Chaboub L."/>
            <person name="Chen D."/>
            <person name="Coyle M."/>
            <person name="Deiros D.R."/>
            <person name="Dinh H."/>
            <person name="Forbes L."/>
            <person name="Fowler G."/>
            <person name="Francisco L."/>
            <person name="Fu Q."/>
            <person name="Gubbala S."/>
            <person name="Hale W."/>
            <person name="Han Y."/>
            <person name="Hemphill L."/>
            <person name="Highlander S.K."/>
            <person name="Hirani K."/>
            <person name="Hogues M."/>
            <person name="Jackson L."/>
            <person name="Jakkamsetti A."/>
            <person name="Javaid M."/>
            <person name="Jiang H."/>
            <person name="Korchina V."/>
            <person name="Kovar C."/>
            <person name="Lara F."/>
            <person name="Lee S."/>
            <person name="Mata R."/>
            <person name="Mathew T."/>
            <person name="Moen C."/>
            <person name="Morales K."/>
            <person name="Munidasa M."/>
            <person name="Nazareth L."/>
            <person name="Ngo R."/>
            <person name="Nguyen L."/>
            <person name="Okwuonu G."/>
            <person name="Ongeri F."/>
            <person name="Patil S."/>
            <person name="Petrosino J."/>
            <person name="Pham C."/>
            <person name="Pham P."/>
            <person name="Pu L.-L."/>
            <person name="Puazo M."/>
            <person name="Raj R."/>
            <person name="Reid J."/>
            <person name="Rouhana J."/>
            <person name="Saada N."/>
            <person name="Shang Y."/>
            <person name="Simmons D."/>
            <person name="Thornton R."/>
            <person name="Warren J."/>
            <person name="Weissenberger G."/>
            <person name="Zhang J."/>
            <person name="Zhang L."/>
            <person name="Zhou C."/>
            <person name="Zhu D."/>
            <person name="Muzny D."/>
            <person name="Worley K."/>
            <person name="Gibbs R."/>
        </authorList>
    </citation>
    <scope>NUCLEOTIDE SEQUENCE [LARGE SCALE GENOMIC DNA]</scope>
    <source>
        <strain evidence="3">ATCC 8290 / DSM 20176 / CCUG 30140 / JCM 1155 / KCTC 3500 / NBRC 15886 / NCIMB 8040 / NRRL B-1843 / 9</strain>
    </source>
</reference>
<proteinExistence type="predicted"/>
<comment type="caution">
    <text evidence="2">The sequence shown here is derived from an EMBL/GenBank/DDBJ whole genome shotgun (WGS) entry which is preliminary data.</text>
</comment>
<protein>
    <recommendedName>
        <fullName evidence="4">DUF3784 domain-containing protein</fullName>
    </recommendedName>
</protein>
<sequence length="95" mass="10518">MIINILVGIAVIIAFFIGYYLLSHINKTMFEINVQKNPRLSGAARTGGITFILLGVLGILSMIIQNDIFILIVLLTTTFAGTILEMVIMNIINHR</sequence>
<dbReference type="Proteomes" id="UP000003752">
    <property type="component" value="Unassembled WGS sequence"/>
</dbReference>
<gene>
    <name evidence="2" type="ORF">HMPREF0519_2013</name>
</gene>
<dbReference type="SMR" id="C0XLA2"/>
<name>C0XLA2_LENH9</name>
<dbReference type="RefSeq" id="WP_003635079.1">
    <property type="nucleotide sequence ID" value="NZ_AZDF01000002.1"/>
</dbReference>
<evidence type="ECO:0000313" key="2">
    <source>
        <dbReference type="EMBL" id="EEI23847.1"/>
    </source>
</evidence>
<keyword evidence="1" id="KW-0472">Membrane</keyword>
<dbReference type="EMBL" id="ACGP01000178">
    <property type="protein sequence ID" value="EEI23847.1"/>
    <property type="molecule type" value="Genomic_DNA"/>
</dbReference>
<keyword evidence="3" id="KW-1185">Reference proteome</keyword>
<keyword evidence="1" id="KW-1133">Transmembrane helix</keyword>
<organism evidence="2 3">
    <name type="scientific">Lentilactobacillus hilgardii (strain ATCC 8290 / DSM 20176 / CCUG 30140 / JCM 1155 / KCTC 3500 / NBRC 15886 / NCIMB 8040 / NRRL B-1843 / 9)</name>
    <dbReference type="NCBI Taxonomy" id="1423757"/>
    <lineage>
        <taxon>Bacteria</taxon>
        <taxon>Bacillati</taxon>
        <taxon>Bacillota</taxon>
        <taxon>Bacilli</taxon>
        <taxon>Lactobacillales</taxon>
        <taxon>Lactobacillaceae</taxon>
        <taxon>Lentilactobacillus</taxon>
    </lineage>
</organism>
<evidence type="ECO:0000256" key="1">
    <source>
        <dbReference type="SAM" id="Phobius"/>
    </source>
</evidence>
<accession>C0XLA2</accession>
<evidence type="ECO:0000313" key="3">
    <source>
        <dbReference type="Proteomes" id="UP000003752"/>
    </source>
</evidence>